<accession>A0AAU8MPH3</accession>
<dbReference type="AlphaFoldDB" id="A0AAU8MPH3"/>
<sequence length="149" mass="16471">MPHAFTVELERLQAELAARGVGSPTAPAAAWEAFKSFGRGLETSHDGRDRIGLLVQFGTYDFSGQPRFYFDPLCQFELTDQDDEFLGYEQLHCELSCAPTPATAGIEANLWSFDFADVEAYYSAVEAMPEFAVAMAQPGYDLAIELEQV</sequence>
<gene>
    <name evidence="1" type="ORF">ABU614_16340</name>
</gene>
<evidence type="ECO:0000313" key="1">
    <source>
        <dbReference type="EMBL" id="XCO73946.1"/>
    </source>
</evidence>
<reference evidence="1" key="1">
    <citation type="submission" date="2024-06" db="EMBL/GenBank/DDBJ databases">
        <authorList>
            <person name="Li S."/>
        </authorList>
    </citation>
    <scope>NUCLEOTIDE SEQUENCE</scope>
    <source>
        <strain evidence="1">SR10</strain>
    </source>
</reference>
<evidence type="ECO:0008006" key="2">
    <source>
        <dbReference type="Google" id="ProtNLM"/>
    </source>
</evidence>
<dbReference type="RefSeq" id="WP_363796825.1">
    <property type="nucleotide sequence ID" value="NZ_CP159925.1"/>
</dbReference>
<dbReference type="EMBL" id="CP159925">
    <property type="protein sequence ID" value="XCO73946.1"/>
    <property type="molecule type" value="Genomic_DNA"/>
</dbReference>
<protein>
    <recommendedName>
        <fullName evidence="2">Integron gene cassette protein</fullName>
    </recommendedName>
</protein>
<organism evidence="1">
    <name type="scientific">Lysobacter firmicutimachus</name>
    <dbReference type="NCBI Taxonomy" id="1792846"/>
    <lineage>
        <taxon>Bacteria</taxon>
        <taxon>Pseudomonadati</taxon>
        <taxon>Pseudomonadota</taxon>
        <taxon>Gammaproteobacteria</taxon>
        <taxon>Lysobacterales</taxon>
        <taxon>Lysobacteraceae</taxon>
        <taxon>Lysobacter</taxon>
    </lineage>
</organism>
<proteinExistence type="predicted"/>
<name>A0AAU8MPH3_9GAMM</name>